<keyword evidence="2" id="KW-1185">Reference proteome</keyword>
<proteinExistence type="predicted"/>
<evidence type="ECO:0000313" key="2">
    <source>
        <dbReference type="Proteomes" id="UP000778523"/>
    </source>
</evidence>
<organism evidence="1 2">
    <name type="scientific">Uliginosibacterium aquaticum</name>
    <dbReference type="NCBI Taxonomy" id="2731212"/>
    <lineage>
        <taxon>Bacteria</taxon>
        <taxon>Pseudomonadati</taxon>
        <taxon>Pseudomonadota</taxon>
        <taxon>Betaproteobacteria</taxon>
        <taxon>Rhodocyclales</taxon>
        <taxon>Zoogloeaceae</taxon>
        <taxon>Uliginosibacterium</taxon>
    </lineage>
</organism>
<gene>
    <name evidence="1" type="ORF">HJ583_007415</name>
</gene>
<accession>A0ABX2IJN7</accession>
<dbReference type="Proteomes" id="UP000778523">
    <property type="component" value="Unassembled WGS sequence"/>
</dbReference>
<dbReference type="RefSeq" id="WP_170021370.1">
    <property type="nucleotide sequence ID" value="NZ_JABCSC020000002.1"/>
</dbReference>
<sequence length="80" mass="8738">MSYDAIKADRQLCTGYRKGGQAAKCNGQLYRCTACSTIGCRQTYVEGCSEQAFDVNWKCTKCGALSQKEGPLNFVNRIGA</sequence>
<protein>
    <submittedName>
        <fullName evidence="1">Uncharacterized protein</fullName>
    </submittedName>
</protein>
<dbReference type="EMBL" id="JABCSC020000002">
    <property type="protein sequence ID" value="NSL54849.1"/>
    <property type="molecule type" value="Genomic_DNA"/>
</dbReference>
<evidence type="ECO:0000313" key="1">
    <source>
        <dbReference type="EMBL" id="NSL54849.1"/>
    </source>
</evidence>
<name>A0ABX2IJN7_9RHOO</name>
<reference evidence="1 2" key="1">
    <citation type="submission" date="2020-06" db="EMBL/GenBank/DDBJ databases">
        <title>Draft genome of Uliginosibacterium sp. IMCC34675.</title>
        <authorList>
            <person name="Song J."/>
        </authorList>
    </citation>
    <scope>NUCLEOTIDE SEQUENCE [LARGE SCALE GENOMIC DNA]</scope>
    <source>
        <strain evidence="1 2">IMCC34675</strain>
    </source>
</reference>
<comment type="caution">
    <text evidence="1">The sequence shown here is derived from an EMBL/GenBank/DDBJ whole genome shotgun (WGS) entry which is preliminary data.</text>
</comment>